<gene>
    <name evidence="3" type="ORF">E1284_00250</name>
</gene>
<feature type="domain" description="Ketoreductase" evidence="2">
    <location>
        <begin position="4"/>
        <end position="193"/>
    </location>
</feature>
<dbReference type="PANTHER" id="PTHR42760:SF78">
    <property type="entry name" value="3-OXOACYL-[ACYL-CARRIER-PROTEIN] REDUCTASE [NADH]"/>
    <property type="match status" value="1"/>
</dbReference>
<name>A0A4R4PDR4_9ACTN</name>
<dbReference type="Proteomes" id="UP000295431">
    <property type="component" value="Unassembled WGS sequence"/>
</dbReference>
<dbReference type="CDD" id="cd05233">
    <property type="entry name" value="SDR_c"/>
    <property type="match status" value="1"/>
</dbReference>
<reference evidence="3 4" key="1">
    <citation type="submission" date="2019-03" db="EMBL/GenBank/DDBJ databases">
        <title>Draft genome sequences of novel Actinobacteria.</title>
        <authorList>
            <person name="Sahin N."/>
            <person name="Ay H."/>
            <person name="Saygin H."/>
        </authorList>
    </citation>
    <scope>NUCLEOTIDE SEQUENCE [LARGE SCALE GENOMIC DNA]</scope>
    <source>
        <strain evidence="3 4">DSM 45347</strain>
    </source>
</reference>
<evidence type="ECO:0000256" key="1">
    <source>
        <dbReference type="ARBA" id="ARBA00006484"/>
    </source>
</evidence>
<protein>
    <submittedName>
        <fullName evidence="3">SDR family oxidoreductase</fullName>
    </submittedName>
</protein>
<evidence type="ECO:0000313" key="4">
    <source>
        <dbReference type="Proteomes" id="UP000295431"/>
    </source>
</evidence>
<keyword evidence="4" id="KW-1185">Reference proteome</keyword>
<dbReference type="RefSeq" id="WP_131935839.1">
    <property type="nucleotide sequence ID" value="NZ_BAAAMX010000002.1"/>
</dbReference>
<dbReference type="InterPro" id="IPR057326">
    <property type="entry name" value="KR_dom"/>
</dbReference>
<dbReference type="GO" id="GO:0016616">
    <property type="term" value="F:oxidoreductase activity, acting on the CH-OH group of donors, NAD or NADP as acceptor"/>
    <property type="evidence" value="ECO:0007669"/>
    <property type="project" value="TreeGrafter"/>
</dbReference>
<comment type="similarity">
    <text evidence="1">Belongs to the short-chain dehydrogenases/reductases (SDR) family.</text>
</comment>
<dbReference type="OrthoDB" id="9803333at2"/>
<dbReference type="AlphaFoldDB" id="A0A4R4PDR4"/>
<dbReference type="SUPFAM" id="SSF51735">
    <property type="entry name" value="NAD(P)-binding Rossmann-fold domains"/>
    <property type="match status" value="1"/>
</dbReference>
<dbReference type="PANTHER" id="PTHR42760">
    <property type="entry name" value="SHORT-CHAIN DEHYDROGENASES/REDUCTASES FAMILY MEMBER"/>
    <property type="match status" value="1"/>
</dbReference>
<dbReference type="SMART" id="SM00822">
    <property type="entry name" value="PKS_KR"/>
    <property type="match status" value="1"/>
</dbReference>
<proteinExistence type="inferred from homology"/>
<organism evidence="3 4">
    <name type="scientific">Actinomadura bangladeshensis</name>
    <dbReference type="NCBI Taxonomy" id="453573"/>
    <lineage>
        <taxon>Bacteria</taxon>
        <taxon>Bacillati</taxon>
        <taxon>Actinomycetota</taxon>
        <taxon>Actinomycetes</taxon>
        <taxon>Streptosporangiales</taxon>
        <taxon>Thermomonosporaceae</taxon>
        <taxon>Actinomadura</taxon>
    </lineage>
</organism>
<dbReference type="InterPro" id="IPR036291">
    <property type="entry name" value="NAD(P)-bd_dom_sf"/>
</dbReference>
<dbReference type="Pfam" id="PF00106">
    <property type="entry name" value="adh_short"/>
    <property type="match status" value="1"/>
</dbReference>
<sequence length="292" mass="30583">MSTGTVLVTGALGGMGEASCRRLATRYPHLLLTDRDEGRLATAAQQVRELGARCDVVGGDLAEPAAITRIGEFVGEHGGLRALVHTAAVSPSMADWKTLLTVDLLGTIRLLDTVFPHTGPGSVAVCFASIAAHMGRPVPGPVAAELAGPLDETVVERIAAAAGTEPSTGTAYIWAKSAVVTLCERLAGSWGRRGARIVSLSPGLIDTPMGRLELAENEQKKTQLEVTPLRGDAAGRRSDLPGRTDDIAAAVDFLCSADASFLNGIDLRLDGGFIGVWRHELGRDHRVRPAVG</sequence>
<dbReference type="InterPro" id="IPR002347">
    <property type="entry name" value="SDR_fam"/>
</dbReference>
<dbReference type="PRINTS" id="PR00081">
    <property type="entry name" value="GDHRDH"/>
</dbReference>
<accession>A0A4R4PDR4</accession>
<evidence type="ECO:0000313" key="3">
    <source>
        <dbReference type="EMBL" id="TDC20354.1"/>
    </source>
</evidence>
<dbReference type="Gene3D" id="3.40.50.720">
    <property type="entry name" value="NAD(P)-binding Rossmann-like Domain"/>
    <property type="match status" value="1"/>
</dbReference>
<comment type="caution">
    <text evidence="3">The sequence shown here is derived from an EMBL/GenBank/DDBJ whole genome shotgun (WGS) entry which is preliminary data.</text>
</comment>
<dbReference type="Pfam" id="PF13561">
    <property type="entry name" value="adh_short_C2"/>
    <property type="match status" value="1"/>
</dbReference>
<dbReference type="EMBL" id="SMJW01000001">
    <property type="protein sequence ID" value="TDC20354.1"/>
    <property type="molecule type" value="Genomic_DNA"/>
</dbReference>
<evidence type="ECO:0000259" key="2">
    <source>
        <dbReference type="SMART" id="SM00822"/>
    </source>
</evidence>